<keyword evidence="2" id="KW-1185">Reference proteome</keyword>
<proteinExistence type="predicted"/>
<dbReference type="PROSITE" id="PS50943">
    <property type="entry name" value="HTH_CROC1"/>
    <property type="match status" value="1"/>
</dbReference>
<dbReference type="RefSeq" id="WP_016211579.1">
    <property type="nucleotide sequence ID" value="NZ_CP012413.1"/>
</dbReference>
<dbReference type="GeneID" id="66741670"/>
<dbReference type="InterPro" id="IPR010982">
    <property type="entry name" value="Lambda_DNA-bd_dom_sf"/>
</dbReference>
<evidence type="ECO:0000313" key="1">
    <source>
        <dbReference type="EMBL" id="QGO05303.1"/>
    </source>
</evidence>
<dbReference type="GO" id="GO:0003677">
    <property type="term" value="F:DNA binding"/>
    <property type="evidence" value="ECO:0007669"/>
    <property type="project" value="InterPro"/>
</dbReference>
<protein>
    <submittedName>
        <fullName evidence="1">Helix-turn-helix protein</fullName>
    </submittedName>
</protein>
<organism evidence="1 2">
    <name type="scientific">Piscirickettsia salmonis</name>
    <dbReference type="NCBI Taxonomy" id="1238"/>
    <lineage>
        <taxon>Bacteria</taxon>
        <taxon>Pseudomonadati</taxon>
        <taxon>Pseudomonadota</taxon>
        <taxon>Gammaproteobacteria</taxon>
        <taxon>Thiotrichales</taxon>
        <taxon>Piscirickettsiaceae</taxon>
        <taxon>Piscirickettsia</taxon>
    </lineage>
</organism>
<dbReference type="SUPFAM" id="SSF47413">
    <property type="entry name" value="lambda repressor-like DNA-binding domains"/>
    <property type="match status" value="1"/>
</dbReference>
<evidence type="ECO:0000313" key="2">
    <source>
        <dbReference type="Proteomes" id="UP000422232"/>
    </source>
</evidence>
<dbReference type="Pfam" id="PF13443">
    <property type="entry name" value="HTH_26"/>
    <property type="match status" value="1"/>
</dbReference>
<dbReference type="AlphaFoldDB" id="A0A9Q5YK66"/>
<name>A0A9Q5YK66_PISSA</name>
<gene>
    <name evidence="1" type="ORF">Psal009_01191</name>
</gene>
<dbReference type="InterPro" id="IPR001387">
    <property type="entry name" value="Cro/C1-type_HTH"/>
</dbReference>
<reference evidence="1 2" key="1">
    <citation type="submission" date="2019-04" db="EMBL/GenBank/DDBJ databases">
        <title>Complete genome sequencing of Piscirickettsia salmonis strain Psal-009.</title>
        <authorList>
            <person name="Schober I."/>
            <person name="Bunk B."/>
            <person name="Sproer C."/>
            <person name="Carril G.P."/>
            <person name="Riedel T."/>
            <person name="Flores-Herrera P.A."/>
            <person name="Nourdin-Galindo G."/>
            <person name="Marshall S.H."/>
            <person name="Overmann J."/>
        </authorList>
    </citation>
    <scope>NUCLEOTIDE SEQUENCE [LARGE SCALE GENOMIC DNA]</scope>
    <source>
        <strain evidence="1 2">Psal-009</strain>
    </source>
</reference>
<dbReference type="CDD" id="cd00093">
    <property type="entry name" value="HTH_XRE"/>
    <property type="match status" value="1"/>
</dbReference>
<sequence length="161" mass="18017">MIYTKAEYLANNLKCLLKDESIDAITMCRLLKEQGYQISQATISNILNGKTSVNLSIVAPISTFFNITISELIGETPIPKNRRPAKIPLERKMKSDKLQTGSRKLGFTKEQVESMQHQARQGIKLVDIAKKHKTTDSTIARYIAPNGALRKYGLRAVAQII</sequence>
<dbReference type="Proteomes" id="UP000422232">
    <property type="component" value="Chromosome"/>
</dbReference>
<dbReference type="Gene3D" id="1.10.260.40">
    <property type="entry name" value="lambda repressor-like DNA-binding domains"/>
    <property type="match status" value="1"/>
</dbReference>
<accession>A0A9Q5YK66</accession>
<dbReference type="EMBL" id="CP038908">
    <property type="protein sequence ID" value="QGO05303.1"/>
    <property type="molecule type" value="Genomic_DNA"/>
</dbReference>